<name>A0A9E4K5U6_9GAMM</name>
<protein>
    <submittedName>
        <fullName evidence="2">Uncharacterized protein</fullName>
    </submittedName>
</protein>
<dbReference type="Proteomes" id="UP000886687">
    <property type="component" value="Unassembled WGS sequence"/>
</dbReference>
<reference evidence="2" key="1">
    <citation type="journal article" date="2021" name="Proc. Natl. Acad. Sci. U.S.A.">
        <title>Global biogeography of chemosynthetic symbionts reveals both localized and globally distributed symbiont groups. .</title>
        <authorList>
            <person name="Osvatic J.T."/>
            <person name="Wilkins L.G.E."/>
            <person name="Leibrecht L."/>
            <person name="Leray M."/>
            <person name="Zauner S."/>
            <person name="Polzin J."/>
            <person name="Camacho Y."/>
            <person name="Gros O."/>
            <person name="van Gils J.A."/>
            <person name="Eisen J.A."/>
            <person name="Petersen J.M."/>
            <person name="Yuen B."/>
        </authorList>
    </citation>
    <scope>NUCLEOTIDE SEQUENCE</scope>
    <source>
        <strain evidence="2">MAGL173</strain>
    </source>
</reference>
<sequence>MLGRKPIERSSNQCELVDFKSKRRLSQHDKTPRSSRPGINQKSTDLYLLRGTSTYNPNFNRAANHQAINRTVTSGGWLVCYTHGVDDNPGDYNCTPQQLEWMLEQAVTSGSRLLHVADAYDVVNGNKQ</sequence>
<proteinExistence type="predicted"/>
<dbReference type="AlphaFoldDB" id="A0A9E4K5U6"/>
<evidence type="ECO:0000256" key="1">
    <source>
        <dbReference type="SAM" id="MobiDB-lite"/>
    </source>
</evidence>
<evidence type="ECO:0000313" key="3">
    <source>
        <dbReference type="Proteomes" id="UP000886687"/>
    </source>
</evidence>
<organism evidence="2 3">
    <name type="scientific">Candidatus Thiodiazotropha lotti</name>
    <dbReference type="NCBI Taxonomy" id="2792787"/>
    <lineage>
        <taxon>Bacteria</taxon>
        <taxon>Pseudomonadati</taxon>
        <taxon>Pseudomonadota</taxon>
        <taxon>Gammaproteobacteria</taxon>
        <taxon>Chromatiales</taxon>
        <taxon>Sedimenticolaceae</taxon>
        <taxon>Candidatus Thiodiazotropha</taxon>
    </lineage>
</organism>
<gene>
    <name evidence="2" type="ORF">JAZ04_14250</name>
</gene>
<feature type="region of interest" description="Disordered" evidence="1">
    <location>
        <begin position="18"/>
        <end position="43"/>
    </location>
</feature>
<evidence type="ECO:0000313" key="2">
    <source>
        <dbReference type="EMBL" id="MCG7940000.1"/>
    </source>
</evidence>
<accession>A0A9E4K5U6</accession>
<dbReference type="EMBL" id="JAEPDI010000012">
    <property type="protein sequence ID" value="MCG7940000.1"/>
    <property type="molecule type" value="Genomic_DNA"/>
</dbReference>
<comment type="caution">
    <text evidence="2">The sequence shown here is derived from an EMBL/GenBank/DDBJ whole genome shotgun (WGS) entry which is preliminary data.</text>
</comment>